<keyword evidence="9" id="KW-0739">Sodium transport</keyword>
<feature type="transmembrane region" description="Helical" evidence="10">
    <location>
        <begin position="12"/>
        <end position="29"/>
    </location>
</feature>
<keyword evidence="8 10" id="KW-0472">Membrane</keyword>
<dbReference type="GO" id="GO:1902600">
    <property type="term" value="P:proton transmembrane transport"/>
    <property type="evidence" value="ECO:0007669"/>
    <property type="project" value="InterPro"/>
</dbReference>
<keyword evidence="3" id="KW-0050">Antiport</keyword>
<evidence type="ECO:0000256" key="6">
    <source>
        <dbReference type="ARBA" id="ARBA00023053"/>
    </source>
</evidence>
<keyword evidence="13" id="KW-1185">Reference proteome</keyword>
<dbReference type="InterPro" id="IPR006153">
    <property type="entry name" value="Cation/H_exchanger_TM"/>
</dbReference>
<evidence type="ECO:0000256" key="10">
    <source>
        <dbReference type="SAM" id="Phobius"/>
    </source>
</evidence>
<keyword evidence="5 10" id="KW-1133">Transmembrane helix</keyword>
<dbReference type="Pfam" id="PF00999">
    <property type="entry name" value="Na_H_Exchanger"/>
    <property type="match status" value="1"/>
</dbReference>
<evidence type="ECO:0000259" key="11">
    <source>
        <dbReference type="Pfam" id="PF00999"/>
    </source>
</evidence>
<evidence type="ECO:0000256" key="1">
    <source>
        <dbReference type="ARBA" id="ARBA00004141"/>
    </source>
</evidence>
<sequence length="131" mass="15145">MYEEDYNPIMNFLFVPFFFASIGFSIPITDMFKGSIVWRGIVYSILMIFAKGLVSLVIYSEYFIKSWNKSKEIRKKPYDMSTINIPSSGNYTSSTYEDFPGRICNDCQRINLILDRVSLTKFGHSIVEKSA</sequence>
<reference evidence="12 13" key="1">
    <citation type="submission" date="2019-06" db="EMBL/GenBank/DDBJ databases">
        <title>Genome Sequence of the Brown Rot Fungal Pathogen Monilinia fructicola.</title>
        <authorList>
            <person name="De Miccolis Angelini R.M."/>
            <person name="Landi L."/>
            <person name="Abate D."/>
            <person name="Pollastro S."/>
            <person name="Romanazzi G."/>
            <person name="Faretra F."/>
        </authorList>
    </citation>
    <scope>NUCLEOTIDE SEQUENCE [LARGE SCALE GENOMIC DNA]</scope>
    <source>
        <strain evidence="12 13">Mfrc123</strain>
    </source>
</reference>
<keyword evidence="7" id="KW-0406">Ion transport</keyword>
<dbReference type="PANTHER" id="PTHR43562">
    <property type="entry name" value="NAPA-TYPE SODIUM/HYDROGEN ANTIPORTER"/>
    <property type="match status" value="1"/>
</dbReference>
<dbReference type="EMBL" id="VICG01000002">
    <property type="protein sequence ID" value="KAA8575132.1"/>
    <property type="molecule type" value="Genomic_DNA"/>
</dbReference>
<evidence type="ECO:0000256" key="4">
    <source>
        <dbReference type="ARBA" id="ARBA00022692"/>
    </source>
</evidence>
<dbReference type="InterPro" id="IPR038770">
    <property type="entry name" value="Na+/solute_symporter_sf"/>
</dbReference>
<dbReference type="AlphaFoldDB" id="A0A5M9K525"/>
<dbReference type="Proteomes" id="UP000322873">
    <property type="component" value="Unassembled WGS sequence"/>
</dbReference>
<dbReference type="PANTHER" id="PTHR43562:SF3">
    <property type="entry name" value="SODIUM ION_PROTON EXCHANGER (EUROFUNG)"/>
    <property type="match status" value="1"/>
</dbReference>
<keyword evidence="6" id="KW-0915">Sodium</keyword>
<organism evidence="12 13">
    <name type="scientific">Monilinia fructicola</name>
    <name type="common">Brown rot fungus</name>
    <name type="synonym">Ciboria fructicola</name>
    <dbReference type="NCBI Taxonomy" id="38448"/>
    <lineage>
        <taxon>Eukaryota</taxon>
        <taxon>Fungi</taxon>
        <taxon>Dikarya</taxon>
        <taxon>Ascomycota</taxon>
        <taxon>Pezizomycotina</taxon>
        <taxon>Leotiomycetes</taxon>
        <taxon>Helotiales</taxon>
        <taxon>Sclerotiniaceae</taxon>
        <taxon>Monilinia</taxon>
    </lineage>
</organism>
<dbReference type="GO" id="GO:0015297">
    <property type="term" value="F:antiporter activity"/>
    <property type="evidence" value="ECO:0007669"/>
    <property type="project" value="UniProtKB-KW"/>
</dbReference>
<evidence type="ECO:0000256" key="2">
    <source>
        <dbReference type="ARBA" id="ARBA00022448"/>
    </source>
</evidence>
<proteinExistence type="predicted"/>
<feature type="transmembrane region" description="Helical" evidence="10">
    <location>
        <begin position="41"/>
        <end position="64"/>
    </location>
</feature>
<evidence type="ECO:0000313" key="12">
    <source>
        <dbReference type="EMBL" id="KAA8575132.1"/>
    </source>
</evidence>
<dbReference type="GO" id="GO:0016020">
    <property type="term" value="C:membrane"/>
    <property type="evidence" value="ECO:0007669"/>
    <property type="project" value="UniProtKB-SubCell"/>
</dbReference>
<evidence type="ECO:0000256" key="8">
    <source>
        <dbReference type="ARBA" id="ARBA00023136"/>
    </source>
</evidence>
<evidence type="ECO:0000256" key="7">
    <source>
        <dbReference type="ARBA" id="ARBA00023065"/>
    </source>
</evidence>
<evidence type="ECO:0000313" key="13">
    <source>
        <dbReference type="Proteomes" id="UP000322873"/>
    </source>
</evidence>
<dbReference type="VEuPathDB" id="FungiDB:MFRU_041g00240"/>
<accession>A0A5M9K525</accession>
<keyword evidence="4 10" id="KW-0812">Transmembrane</keyword>
<keyword evidence="2" id="KW-0813">Transport</keyword>
<name>A0A5M9K525_MONFR</name>
<feature type="domain" description="Cation/H+ exchanger transmembrane" evidence="11">
    <location>
        <begin position="3"/>
        <end position="69"/>
    </location>
</feature>
<comment type="caution">
    <text evidence="12">The sequence shown here is derived from an EMBL/GenBank/DDBJ whole genome shotgun (WGS) entry which is preliminary data.</text>
</comment>
<comment type="subcellular location">
    <subcellularLocation>
        <location evidence="1">Membrane</location>
        <topology evidence="1">Multi-pass membrane protein</topology>
    </subcellularLocation>
</comment>
<dbReference type="GO" id="GO:0006814">
    <property type="term" value="P:sodium ion transport"/>
    <property type="evidence" value="ECO:0007669"/>
    <property type="project" value="UniProtKB-KW"/>
</dbReference>
<protein>
    <recommendedName>
        <fullName evidence="11">Cation/H+ exchanger transmembrane domain-containing protein</fullName>
    </recommendedName>
</protein>
<dbReference type="Gene3D" id="1.20.1530.20">
    <property type="match status" value="1"/>
</dbReference>
<gene>
    <name evidence="12" type="ORF">EYC84_004340</name>
</gene>
<evidence type="ECO:0000256" key="9">
    <source>
        <dbReference type="ARBA" id="ARBA00023201"/>
    </source>
</evidence>
<evidence type="ECO:0000256" key="3">
    <source>
        <dbReference type="ARBA" id="ARBA00022449"/>
    </source>
</evidence>
<evidence type="ECO:0000256" key="5">
    <source>
        <dbReference type="ARBA" id="ARBA00022989"/>
    </source>
</evidence>